<evidence type="ECO:0000256" key="1">
    <source>
        <dbReference type="SAM" id="MobiDB-lite"/>
    </source>
</evidence>
<comment type="caution">
    <text evidence="2">The sequence shown here is derived from an EMBL/GenBank/DDBJ whole genome shotgun (WGS) entry which is preliminary data.</text>
</comment>
<feature type="compositionally biased region" description="Basic and acidic residues" evidence="1">
    <location>
        <begin position="32"/>
        <end position="53"/>
    </location>
</feature>
<feature type="region of interest" description="Disordered" evidence="1">
    <location>
        <begin position="32"/>
        <end position="60"/>
    </location>
</feature>
<gene>
    <name evidence="2" type="ORF">niasHS_015358</name>
</gene>
<name>A0ABD2IEE0_HETSC</name>
<organism evidence="2 3">
    <name type="scientific">Heterodera schachtii</name>
    <name type="common">Sugarbeet cyst nematode worm</name>
    <name type="synonym">Tylenchus schachtii</name>
    <dbReference type="NCBI Taxonomy" id="97005"/>
    <lineage>
        <taxon>Eukaryota</taxon>
        <taxon>Metazoa</taxon>
        <taxon>Ecdysozoa</taxon>
        <taxon>Nematoda</taxon>
        <taxon>Chromadorea</taxon>
        <taxon>Rhabditida</taxon>
        <taxon>Tylenchina</taxon>
        <taxon>Tylenchomorpha</taxon>
        <taxon>Tylenchoidea</taxon>
        <taxon>Heteroderidae</taxon>
        <taxon>Heteroderinae</taxon>
        <taxon>Heterodera</taxon>
    </lineage>
</organism>
<evidence type="ECO:0008006" key="4">
    <source>
        <dbReference type="Google" id="ProtNLM"/>
    </source>
</evidence>
<protein>
    <recommendedName>
        <fullName evidence="4">DDE-1 domain-containing protein</fullName>
    </recommendedName>
</protein>
<sequence length="279" mass="32025">MEEATVVLSENCRAIHSVVILVELKTKASAESRRFRNDEYEPQNKENEGTPAKDKKRHRNNDTVEKLFVQASVGWLQKFLKKHNFVLRMKTSVDQKPPSNYAEAVAKFINFIEQRRNGIMMRQRRTICIKSSGKSFCWRTTLGLDAFGSHKSEGTTKVVKELGVETVFVPGGCTKFIQAPDVSWNKPFKERIRHFDNTWMSNDAEKQFTLMGNTKSLALHVETNKLLASSRKEIKLLREFRATETVKDERNDHEEAGLSYDDGDVELDGVGDDDELFIY</sequence>
<dbReference type="AlphaFoldDB" id="A0ABD2IEE0"/>
<keyword evidence="3" id="KW-1185">Reference proteome</keyword>
<proteinExistence type="predicted"/>
<dbReference type="EMBL" id="JBICCN010000357">
    <property type="protein sequence ID" value="KAL3074528.1"/>
    <property type="molecule type" value="Genomic_DNA"/>
</dbReference>
<evidence type="ECO:0000313" key="3">
    <source>
        <dbReference type="Proteomes" id="UP001620645"/>
    </source>
</evidence>
<reference evidence="2 3" key="1">
    <citation type="submission" date="2024-10" db="EMBL/GenBank/DDBJ databases">
        <authorList>
            <person name="Kim D."/>
        </authorList>
    </citation>
    <scope>NUCLEOTIDE SEQUENCE [LARGE SCALE GENOMIC DNA]</scope>
    <source>
        <strain evidence="2">Taebaek</strain>
    </source>
</reference>
<dbReference type="Proteomes" id="UP001620645">
    <property type="component" value="Unassembled WGS sequence"/>
</dbReference>
<accession>A0ABD2IEE0</accession>
<evidence type="ECO:0000313" key="2">
    <source>
        <dbReference type="EMBL" id="KAL3074528.1"/>
    </source>
</evidence>